<dbReference type="Proteomes" id="UP000237968">
    <property type="component" value="Unassembled WGS sequence"/>
</dbReference>
<reference evidence="1 2" key="1">
    <citation type="submission" date="2018-03" db="EMBL/GenBank/DDBJ databases">
        <title>Draft Genome Sequences of the Obligatory Marine Myxobacteria Enhygromyxa salina SWB005.</title>
        <authorList>
            <person name="Poehlein A."/>
            <person name="Moghaddam J.A."/>
            <person name="Harms H."/>
            <person name="Alanjari M."/>
            <person name="Koenig G.M."/>
            <person name="Daniel R."/>
            <person name="Schaeberle T.F."/>
        </authorList>
    </citation>
    <scope>NUCLEOTIDE SEQUENCE [LARGE SCALE GENOMIC DNA]</scope>
    <source>
        <strain evidence="1 2">SWB005</strain>
    </source>
</reference>
<comment type="caution">
    <text evidence="1">The sequence shown here is derived from an EMBL/GenBank/DDBJ whole genome shotgun (WGS) entry which is preliminary data.</text>
</comment>
<sequence>MTTTLPASGGLGNFQRLTALATHLDTVALSIVLSCTIELATSPLEVTTNLIASMPPRLGSLLSPAL</sequence>
<proteinExistence type="predicted"/>
<protein>
    <submittedName>
        <fullName evidence="1">Uncharacterized protein</fullName>
    </submittedName>
</protein>
<keyword evidence="2" id="KW-1185">Reference proteome</keyword>
<evidence type="ECO:0000313" key="1">
    <source>
        <dbReference type="EMBL" id="PRP92336.1"/>
    </source>
</evidence>
<organism evidence="1 2">
    <name type="scientific">Enhygromyxa salina</name>
    <dbReference type="NCBI Taxonomy" id="215803"/>
    <lineage>
        <taxon>Bacteria</taxon>
        <taxon>Pseudomonadati</taxon>
        <taxon>Myxococcota</taxon>
        <taxon>Polyangia</taxon>
        <taxon>Nannocystales</taxon>
        <taxon>Nannocystaceae</taxon>
        <taxon>Enhygromyxa</taxon>
    </lineage>
</organism>
<accession>A0A2S9XHI6</accession>
<gene>
    <name evidence="1" type="ORF">ENSA5_49670</name>
</gene>
<dbReference type="AlphaFoldDB" id="A0A2S9XHI6"/>
<dbReference type="EMBL" id="PVNK01000214">
    <property type="protein sequence ID" value="PRP92336.1"/>
    <property type="molecule type" value="Genomic_DNA"/>
</dbReference>
<evidence type="ECO:0000313" key="2">
    <source>
        <dbReference type="Proteomes" id="UP000237968"/>
    </source>
</evidence>
<name>A0A2S9XHI6_9BACT</name>